<protein>
    <recommendedName>
        <fullName evidence="5">30S ribosomal protein S9</fullName>
    </recommendedName>
</protein>
<dbReference type="GO" id="GO:0006412">
    <property type="term" value="P:translation"/>
    <property type="evidence" value="ECO:0007669"/>
    <property type="project" value="InterPro"/>
</dbReference>
<evidence type="ECO:0000256" key="2">
    <source>
        <dbReference type="ARBA" id="ARBA00022980"/>
    </source>
</evidence>
<dbReference type="FunFam" id="3.30.230.10:FF:000001">
    <property type="entry name" value="30S ribosomal protein S9"/>
    <property type="match status" value="1"/>
</dbReference>
<dbReference type="SUPFAM" id="SSF54211">
    <property type="entry name" value="Ribosomal protein S5 domain 2-like"/>
    <property type="match status" value="1"/>
</dbReference>
<evidence type="ECO:0000256" key="3">
    <source>
        <dbReference type="ARBA" id="ARBA00023274"/>
    </source>
</evidence>
<dbReference type="NCBIfam" id="NF001099">
    <property type="entry name" value="PRK00132.1"/>
    <property type="match status" value="1"/>
</dbReference>
<organism evidence="6">
    <name type="scientific">candidate division WOR-3 bacterium</name>
    <dbReference type="NCBI Taxonomy" id="2052148"/>
    <lineage>
        <taxon>Bacteria</taxon>
        <taxon>Bacteria division WOR-3</taxon>
    </lineage>
</organism>
<gene>
    <name evidence="6" type="ORF">ENX07_05540</name>
</gene>
<dbReference type="Gene3D" id="3.30.230.10">
    <property type="match status" value="1"/>
</dbReference>
<dbReference type="PANTHER" id="PTHR21569">
    <property type="entry name" value="RIBOSOMAL PROTEIN S9"/>
    <property type="match status" value="1"/>
</dbReference>
<keyword evidence="2 4" id="KW-0689">Ribosomal protein</keyword>
<dbReference type="GO" id="GO:0003723">
    <property type="term" value="F:RNA binding"/>
    <property type="evidence" value="ECO:0007669"/>
    <property type="project" value="TreeGrafter"/>
</dbReference>
<proteinExistence type="inferred from homology"/>
<reference evidence="6" key="1">
    <citation type="journal article" date="2020" name="mSystems">
        <title>Genome- and Community-Level Interaction Insights into Carbon Utilization and Element Cycling Functions of Hydrothermarchaeota in Hydrothermal Sediment.</title>
        <authorList>
            <person name="Zhou Z."/>
            <person name="Liu Y."/>
            <person name="Xu W."/>
            <person name="Pan J."/>
            <person name="Luo Z.H."/>
            <person name="Li M."/>
        </authorList>
    </citation>
    <scope>NUCLEOTIDE SEQUENCE [LARGE SCALE GENOMIC DNA]</scope>
    <source>
        <strain evidence="6">SpSt-906</strain>
    </source>
</reference>
<dbReference type="InterPro" id="IPR000754">
    <property type="entry name" value="Ribosomal_uS9"/>
</dbReference>
<comment type="similarity">
    <text evidence="1 4">Belongs to the universal ribosomal protein uS9 family.</text>
</comment>
<dbReference type="PROSITE" id="PS00360">
    <property type="entry name" value="RIBOSOMAL_S9"/>
    <property type="match status" value="1"/>
</dbReference>
<evidence type="ECO:0000256" key="5">
    <source>
        <dbReference type="RuleBase" id="RU003816"/>
    </source>
</evidence>
<dbReference type="EMBL" id="DTMQ01000038">
    <property type="protein sequence ID" value="HGE99514.1"/>
    <property type="molecule type" value="Genomic_DNA"/>
</dbReference>
<sequence>MRESFFAVGSRKSAVAKVWLFPQGKGEIRINEKDAKEYLTRNDLYESVLAPFKVTGLLGQFDVQCSCAGGGLSAQTGAIALGIARALVSYNPDLRKTLKSAELLKRDPRKKERCKYGLAKRRKSFQWTKR</sequence>
<dbReference type="InterPro" id="IPR014721">
    <property type="entry name" value="Ribsml_uS5_D2-typ_fold_subgr"/>
</dbReference>
<evidence type="ECO:0000313" key="6">
    <source>
        <dbReference type="EMBL" id="HGE99514.1"/>
    </source>
</evidence>
<evidence type="ECO:0000256" key="4">
    <source>
        <dbReference type="RuleBase" id="RU003815"/>
    </source>
</evidence>
<dbReference type="InterPro" id="IPR023035">
    <property type="entry name" value="Ribosomal_uS9_bac/plastid"/>
</dbReference>
<comment type="caution">
    <text evidence="6">The sequence shown here is derived from an EMBL/GenBank/DDBJ whole genome shotgun (WGS) entry which is preliminary data.</text>
</comment>
<dbReference type="InterPro" id="IPR020568">
    <property type="entry name" value="Ribosomal_Su5_D2-typ_SF"/>
</dbReference>
<evidence type="ECO:0000256" key="1">
    <source>
        <dbReference type="ARBA" id="ARBA00005251"/>
    </source>
</evidence>
<keyword evidence="3 4" id="KW-0687">Ribonucleoprotein</keyword>
<dbReference type="InterPro" id="IPR020574">
    <property type="entry name" value="Ribosomal_uS9_CS"/>
</dbReference>
<dbReference type="Pfam" id="PF00380">
    <property type="entry name" value="Ribosomal_S9"/>
    <property type="match status" value="1"/>
</dbReference>
<dbReference type="PANTHER" id="PTHR21569:SF1">
    <property type="entry name" value="SMALL RIBOSOMAL SUBUNIT PROTEIN US9M"/>
    <property type="match status" value="1"/>
</dbReference>
<dbReference type="GO" id="GO:0022627">
    <property type="term" value="C:cytosolic small ribosomal subunit"/>
    <property type="evidence" value="ECO:0007669"/>
    <property type="project" value="TreeGrafter"/>
</dbReference>
<dbReference type="AlphaFoldDB" id="A0A7C3YT57"/>
<name>A0A7C3YT57_UNCW3</name>
<dbReference type="GO" id="GO:0003735">
    <property type="term" value="F:structural constituent of ribosome"/>
    <property type="evidence" value="ECO:0007669"/>
    <property type="project" value="InterPro"/>
</dbReference>
<accession>A0A7C3YT57</accession>